<name>A0A5C5SD23_9STRE</name>
<dbReference type="EMBL" id="VOHL01000001">
    <property type="protein sequence ID" value="TWS98674.1"/>
    <property type="molecule type" value="Genomic_DNA"/>
</dbReference>
<evidence type="ECO:0000256" key="2">
    <source>
        <dbReference type="ARBA" id="ARBA00022448"/>
    </source>
</evidence>
<evidence type="ECO:0000256" key="4">
    <source>
        <dbReference type="ARBA" id="ARBA00022989"/>
    </source>
</evidence>
<dbReference type="Gene3D" id="1.10.287.70">
    <property type="match status" value="1"/>
</dbReference>
<dbReference type="InterPro" id="IPR013099">
    <property type="entry name" value="K_chnl_dom"/>
</dbReference>
<dbReference type="InterPro" id="IPR003938">
    <property type="entry name" value="K_chnl_volt-dep_EAG/ELK/ERG"/>
</dbReference>
<gene>
    <name evidence="10" type="ORF">FRX57_00155</name>
</gene>
<dbReference type="RefSeq" id="WP_146565469.1">
    <property type="nucleotide sequence ID" value="NZ_VOHL01000001.1"/>
</dbReference>
<accession>A0A5C5SD23</accession>
<evidence type="ECO:0000259" key="9">
    <source>
        <dbReference type="Pfam" id="PF07885"/>
    </source>
</evidence>
<feature type="domain" description="Potassium channel" evidence="9">
    <location>
        <begin position="30"/>
        <end position="100"/>
    </location>
</feature>
<dbReference type="PRINTS" id="PR01463">
    <property type="entry name" value="EAGCHANLFMLY"/>
</dbReference>
<dbReference type="GO" id="GO:0015271">
    <property type="term" value="F:outward rectifier potassium channel activity"/>
    <property type="evidence" value="ECO:0007669"/>
    <property type="project" value="TreeGrafter"/>
</dbReference>
<dbReference type="SUPFAM" id="SSF81324">
    <property type="entry name" value="Voltage-gated potassium channels"/>
    <property type="match status" value="1"/>
</dbReference>
<dbReference type="PANTHER" id="PTHR11003:SF291">
    <property type="entry name" value="IP11374P"/>
    <property type="match status" value="1"/>
</dbReference>
<dbReference type="GO" id="GO:0005886">
    <property type="term" value="C:plasma membrane"/>
    <property type="evidence" value="ECO:0007669"/>
    <property type="project" value="TreeGrafter"/>
</dbReference>
<dbReference type="InterPro" id="IPR003280">
    <property type="entry name" value="2pore_dom_K_chnl"/>
</dbReference>
<evidence type="ECO:0000256" key="5">
    <source>
        <dbReference type="ARBA" id="ARBA00023065"/>
    </source>
</evidence>
<keyword evidence="2" id="KW-0813">Transport</keyword>
<evidence type="ECO:0000256" key="1">
    <source>
        <dbReference type="ARBA" id="ARBA00004141"/>
    </source>
</evidence>
<keyword evidence="4 8" id="KW-1133">Transmembrane helix</keyword>
<dbReference type="Proteomes" id="UP000317430">
    <property type="component" value="Unassembled WGS sequence"/>
</dbReference>
<dbReference type="GO" id="GO:0022841">
    <property type="term" value="F:potassium ion leak channel activity"/>
    <property type="evidence" value="ECO:0007669"/>
    <property type="project" value="TreeGrafter"/>
</dbReference>
<evidence type="ECO:0000313" key="10">
    <source>
        <dbReference type="EMBL" id="TWS98674.1"/>
    </source>
</evidence>
<comment type="caution">
    <text evidence="10">The sequence shown here is derived from an EMBL/GenBank/DDBJ whole genome shotgun (WGS) entry which is preliminary data.</text>
</comment>
<keyword evidence="5" id="KW-0406">Ion transport</keyword>
<evidence type="ECO:0000313" key="11">
    <source>
        <dbReference type="Proteomes" id="UP000317430"/>
    </source>
</evidence>
<evidence type="ECO:0000256" key="7">
    <source>
        <dbReference type="ARBA" id="ARBA00023303"/>
    </source>
</evidence>
<dbReference type="PANTHER" id="PTHR11003">
    <property type="entry name" value="POTASSIUM CHANNEL, SUBFAMILY K"/>
    <property type="match status" value="1"/>
</dbReference>
<keyword evidence="3 8" id="KW-0812">Transmembrane</keyword>
<dbReference type="GO" id="GO:0030322">
    <property type="term" value="P:stabilization of membrane potential"/>
    <property type="evidence" value="ECO:0007669"/>
    <property type="project" value="TreeGrafter"/>
</dbReference>
<proteinExistence type="predicted"/>
<reference evidence="10 11" key="1">
    <citation type="submission" date="2019-08" db="EMBL/GenBank/DDBJ databases">
        <authorList>
            <person name="Lei W."/>
        </authorList>
    </citation>
    <scope>NUCLEOTIDE SEQUENCE [LARGE SCALE GENOMIC DNA]</scope>
    <source>
        <strain evidence="10 11">CCUG 66496</strain>
    </source>
</reference>
<organism evidence="10 11">
    <name type="scientific">Streptococcus cuniculipharyngis</name>
    <dbReference type="NCBI Taxonomy" id="1562651"/>
    <lineage>
        <taxon>Bacteria</taxon>
        <taxon>Bacillati</taxon>
        <taxon>Bacillota</taxon>
        <taxon>Bacilli</taxon>
        <taxon>Lactobacillales</taxon>
        <taxon>Streptococcaceae</taxon>
        <taxon>Streptococcus</taxon>
    </lineage>
</organism>
<dbReference type="OrthoDB" id="9785285at2"/>
<feature type="transmembrane region" description="Helical" evidence="8">
    <location>
        <begin position="27"/>
        <end position="45"/>
    </location>
</feature>
<dbReference type="AlphaFoldDB" id="A0A5C5SD23"/>
<evidence type="ECO:0000256" key="6">
    <source>
        <dbReference type="ARBA" id="ARBA00023136"/>
    </source>
</evidence>
<evidence type="ECO:0000256" key="3">
    <source>
        <dbReference type="ARBA" id="ARBA00022692"/>
    </source>
</evidence>
<comment type="subcellular location">
    <subcellularLocation>
        <location evidence="1">Membrane</location>
        <topology evidence="1">Multi-pass membrane protein</topology>
    </subcellularLocation>
</comment>
<feature type="transmembrane region" description="Helical" evidence="8">
    <location>
        <begin position="78"/>
        <end position="103"/>
    </location>
</feature>
<dbReference type="Pfam" id="PF07885">
    <property type="entry name" value="Ion_trans_2"/>
    <property type="match status" value="1"/>
</dbReference>
<keyword evidence="11" id="KW-1185">Reference proteome</keyword>
<evidence type="ECO:0000256" key="8">
    <source>
        <dbReference type="SAM" id="Phobius"/>
    </source>
</evidence>
<sequence>MLTFWLQVRRVGKTLVSILKDEESRSLLFLTLFILLIGSMFYSQVEGFTFLDAFYFSFTTLTTIGFGDLYPVTALGKIFTILYTVIGLGLMGMFLTVFINHYLNLTKKSRQSKS</sequence>
<protein>
    <submittedName>
        <fullName evidence="10">Two pore domain potassium channel family protein</fullName>
    </submittedName>
</protein>
<keyword evidence="7 10" id="KW-0407">Ion channel</keyword>
<keyword evidence="6 8" id="KW-0472">Membrane</keyword>